<dbReference type="Pfam" id="PF12013">
    <property type="entry name" value="OrsD"/>
    <property type="match status" value="1"/>
</dbReference>
<dbReference type="GO" id="GO:0001228">
    <property type="term" value="F:DNA-binding transcription activator activity, RNA polymerase II-specific"/>
    <property type="evidence" value="ECO:0007669"/>
    <property type="project" value="TreeGrafter"/>
</dbReference>
<dbReference type="RefSeq" id="XP_013315135.1">
    <property type="nucleotide sequence ID" value="XM_013459681.1"/>
</dbReference>
<sequence length="512" mass="57365">MAPRQQPVYGLNATELFHYSRKYRVVICTICQYAVPRPGIAWHLKEIHHVNPGDRRPYLDFVAKLDLCEPDRVVCPHEDDFPVPELPVYDGLQCGVKGCSYLCTSEKRLKSHWATAHKCVPPQDLTSHRVPVQTFFRGNKLSYFSGPLETTPSLHPKPTVNPIPFLKPALIPKKASSFHSTPSSSTLPCGRAVTVLDASANLDGESTNTQPETVSSCDTLSLLRHYQASTCKTIDPGTPNDERLWGEVIFQIAHEHEFLFHGILALTSLHLAYLNPQTRNKYLIKASEHQGKAMPLFRKALAKPNNDNCHAVLVFACLLIPYSFASEQQDELFLASGNGNETDVVPTWLYFIRSGCVMLSEYWDLVEDGPCGSLAKCWDAAFETGTPQQTAYLNSLHAIMAAAPAEHPWSQQVCAAYLKSAEELAQAFACSRSDPQNYTTWDALRIWPTGMSMDFTKLLQDLHPAALILLAHYAVLLKPIEEKWFFEGRATKLLKTISQKLDPYWHFALPSL</sequence>
<dbReference type="InterPro" id="IPR013087">
    <property type="entry name" value="Znf_C2H2_type"/>
</dbReference>
<dbReference type="OrthoDB" id="416217at2759"/>
<evidence type="ECO:0000313" key="2">
    <source>
        <dbReference type="EMBL" id="KIW54551.1"/>
    </source>
</evidence>
<name>A0A0D2BPU1_9EURO</name>
<gene>
    <name evidence="2" type="ORF">PV05_06903</name>
</gene>
<reference evidence="2 3" key="1">
    <citation type="submission" date="2015-01" db="EMBL/GenBank/DDBJ databases">
        <title>The Genome Sequence of Exophiala xenobiotica CBS118157.</title>
        <authorList>
            <consortium name="The Broad Institute Genomics Platform"/>
            <person name="Cuomo C."/>
            <person name="de Hoog S."/>
            <person name="Gorbushina A."/>
            <person name="Stielow B."/>
            <person name="Teixiera M."/>
            <person name="Abouelleil A."/>
            <person name="Chapman S.B."/>
            <person name="Priest M."/>
            <person name="Young S.K."/>
            <person name="Wortman J."/>
            <person name="Nusbaum C."/>
            <person name="Birren B."/>
        </authorList>
    </citation>
    <scope>NUCLEOTIDE SEQUENCE [LARGE SCALE GENOMIC DNA]</scope>
    <source>
        <strain evidence="2 3">CBS 118157</strain>
    </source>
</reference>
<dbReference type="HOGENOM" id="CLU_024934_8_0_1"/>
<dbReference type="AlphaFoldDB" id="A0A0D2BPU1"/>
<dbReference type="InterPro" id="IPR021858">
    <property type="entry name" value="Fun_TF"/>
</dbReference>
<dbReference type="EMBL" id="KN847320">
    <property type="protein sequence ID" value="KIW54551.1"/>
    <property type="molecule type" value="Genomic_DNA"/>
</dbReference>
<dbReference type="Pfam" id="PF11951">
    <property type="entry name" value="Fungal_trans_2"/>
    <property type="match status" value="1"/>
</dbReference>
<accession>A0A0D2BPU1</accession>
<evidence type="ECO:0000259" key="1">
    <source>
        <dbReference type="SMART" id="SM00355"/>
    </source>
</evidence>
<dbReference type="InterPro" id="IPR022698">
    <property type="entry name" value="OrsD"/>
</dbReference>
<dbReference type="GeneID" id="25328811"/>
<dbReference type="SMART" id="SM00355">
    <property type="entry name" value="ZnF_C2H2"/>
    <property type="match status" value="2"/>
</dbReference>
<dbReference type="Proteomes" id="UP000054342">
    <property type="component" value="Unassembled WGS sequence"/>
</dbReference>
<organism evidence="2 3">
    <name type="scientific">Exophiala xenobiotica</name>
    <dbReference type="NCBI Taxonomy" id="348802"/>
    <lineage>
        <taxon>Eukaryota</taxon>
        <taxon>Fungi</taxon>
        <taxon>Dikarya</taxon>
        <taxon>Ascomycota</taxon>
        <taxon>Pezizomycotina</taxon>
        <taxon>Eurotiomycetes</taxon>
        <taxon>Chaetothyriomycetidae</taxon>
        <taxon>Chaetothyriales</taxon>
        <taxon>Herpotrichiellaceae</taxon>
        <taxon>Exophiala</taxon>
    </lineage>
</organism>
<feature type="domain" description="C2H2-type" evidence="1">
    <location>
        <begin position="92"/>
        <end position="117"/>
    </location>
</feature>
<dbReference type="InterPro" id="IPR053157">
    <property type="entry name" value="Sterol_Uptake_Regulator"/>
</dbReference>
<dbReference type="PANTHER" id="PTHR47784:SF5">
    <property type="entry name" value="STEROL UPTAKE CONTROL PROTEIN 2"/>
    <property type="match status" value="1"/>
</dbReference>
<dbReference type="PANTHER" id="PTHR47784">
    <property type="entry name" value="STEROL UPTAKE CONTROL PROTEIN 2"/>
    <property type="match status" value="1"/>
</dbReference>
<proteinExistence type="predicted"/>
<protein>
    <recommendedName>
        <fullName evidence="1">C2H2-type domain-containing protein</fullName>
    </recommendedName>
</protein>
<feature type="domain" description="C2H2-type" evidence="1">
    <location>
        <begin position="26"/>
        <end position="48"/>
    </location>
</feature>
<keyword evidence="3" id="KW-1185">Reference proteome</keyword>
<evidence type="ECO:0000313" key="3">
    <source>
        <dbReference type="Proteomes" id="UP000054342"/>
    </source>
</evidence>